<evidence type="ECO:0000256" key="2">
    <source>
        <dbReference type="SAM" id="SignalP"/>
    </source>
</evidence>
<evidence type="ECO:0000256" key="1">
    <source>
        <dbReference type="SAM" id="MobiDB-lite"/>
    </source>
</evidence>
<name>A0A8E2JPH8_9PEZI</name>
<keyword evidence="4" id="KW-1185">Reference proteome</keyword>
<sequence>MKFVIFLGWIALAHAAVESFNATSNSTTRSYSSSLSSSASSTTKDIGHFILNGLGQTVTSLSSSSSKPASSSSEPASSSGEPAASSSKLVASSSKPAASSSQSVASSGKFSTTIKVAASSTYAFVNASITSMGYSSASTPFLNQSTITSQAPYVNPWAGNFSGSLPANGNGSLYAWECQNQWYSYTSINTDYLTATDSLYYMTSTIRSVTVTIISTYYSTAFYTLCDGHPRVISSVPTATSTTLLLPSTTTILVEGLSVASFLDPSCTINYMDCSGLWTTYWSASSAYAAYSFEAANTVVTLGPGASYLVVNGITTTYPAPVTAMPTISIGTEDVQPYYGGGWTWIIVTTPPPGGLFVDDGYTLTPGGVVTIQHDVSTTATPYKPHCNTDAPTCTPGTRCIIDGDRVRLFYFPPQTNVSRDMCATAPVGGGITSRPPTNLSHHQTLSRWHKRHARSLP</sequence>
<evidence type="ECO:0000313" key="3">
    <source>
        <dbReference type="EMBL" id="OCL04309.1"/>
    </source>
</evidence>
<organism evidence="3 4">
    <name type="scientific">Glonium stellatum</name>
    <dbReference type="NCBI Taxonomy" id="574774"/>
    <lineage>
        <taxon>Eukaryota</taxon>
        <taxon>Fungi</taxon>
        <taxon>Dikarya</taxon>
        <taxon>Ascomycota</taxon>
        <taxon>Pezizomycotina</taxon>
        <taxon>Dothideomycetes</taxon>
        <taxon>Pleosporomycetidae</taxon>
        <taxon>Gloniales</taxon>
        <taxon>Gloniaceae</taxon>
        <taxon>Glonium</taxon>
    </lineage>
</organism>
<dbReference type="EMBL" id="KV750547">
    <property type="protein sequence ID" value="OCL04309.1"/>
    <property type="molecule type" value="Genomic_DNA"/>
</dbReference>
<feature type="chain" id="PRO_5034702545" evidence="2">
    <location>
        <begin position="16"/>
        <end position="458"/>
    </location>
</feature>
<dbReference type="Proteomes" id="UP000250140">
    <property type="component" value="Unassembled WGS sequence"/>
</dbReference>
<feature type="compositionally biased region" description="Basic residues" evidence="1">
    <location>
        <begin position="448"/>
        <end position="458"/>
    </location>
</feature>
<dbReference type="OrthoDB" id="3944128at2759"/>
<accession>A0A8E2JPH8</accession>
<feature type="signal peptide" evidence="2">
    <location>
        <begin position="1"/>
        <end position="15"/>
    </location>
</feature>
<keyword evidence="2" id="KW-0732">Signal</keyword>
<feature type="compositionally biased region" description="Polar residues" evidence="1">
    <location>
        <begin position="435"/>
        <end position="447"/>
    </location>
</feature>
<feature type="region of interest" description="Disordered" evidence="1">
    <location>
        <begin position="61"/>
        <end position="85"/>
    </location>
</feature>
<evidence type="ECO:0000313" key="4">
    <source>
        <dbReference type="Proteomes" id="UP000250140"/>
    </source>
</evidence>
<reference evidence="3 4" key="1">
    <citation type="journal article" date="2016" name="Nat. Commun.">
        <title>Ectomycorrhizal ecology is imprinted in the genome of the dominant symbiotic fungus Cenococcum geophilum.</title>
        <authorList>
            <consortium name="DOE Joint Genome Institute"/>
            <person name="Peter M."/>
            <person name="Kohler A."/>
            <person name="Ohm R.A."/>
            <person name="Kuo A."/>
            <person name="Krutzmann J."/>
            <person name="Morin E."/>
            <person name="Arend M."/>
            <person name="Barry K.W."/>
            <person name="Binder M."/>
            <person name="Choi C."/>
            <person name="Clum A."/>
            <person name="Copeland A."/>
            <person name="Grisel N."/>
            <person name="Haridas S."/>
            <person name="Kipfer T."/>
            <person name="LaButti K."/>
            <person name="Lindquist E."/>
            <person name="Lipzen A."/>
            <person name="Maire R."/>
            <person name="Meier B."/>
            <person name="Mihaltcheva S."/>
            <person name="Molinier V."/>
            <person name="Murat C."/>
            <person name="Poggeler S."/>
            <person name="Quandt C.A."/>
            <person name="Sperisen C."/>
            <person name="Tritt A."/>
            <person name="Tisserant E."/>
            <person name="Crous P.W."/>
            <person name="Henrissat B."/>
            <person name="Nehls U."/>
            <person name="Egli S."/>
            <person name="Spatafora J.W."/>
            <person name="Grigoriev I.V."/>
            <person name="Martin F.M."/>
        </authorList>
    </citation>
    <scope>NUCLEOTIDE SEQUENCE [LARGE SCALE GENOMIC DNA]</scope>
    <source>
        <strain evidence="3 4">CBS 207.34</strain>
    </source>
</reference>
<dbReference type="AlphaFoldDB" id="A0A8E2JPH8"/>
<gene>
    <name evidence="3" type="ORF">AOQ84DRAFT_120536</name>
</gene>
<protein>
    <submittedName>
        <fullName evidence="3">Uncharacterized protein</fullName>
    </submittedName>
</protein>
<feature type="region of interest" description="Disordered" evidence="1">
    <location>
        <begin position="431"/>
        <end position="458"/>
    </location>
</feature>
<proteinExistence type="predicted"/>